<dbReference type="SUPFAM" id="SSF46689">
    <property type="entry name" value="Homeodomain-like"/>
    <property type="match status" value="2"/>
</dbReference>
<feature type="compositionally biased region" description="Low complexity" evidence="2">
    <location>
        <begin position="399"/>
        <end position="414"/>
    </location>
</feature>
<organism evidence="4 5">
    <name type="scientific">Aspergillus rambellii</name>
    <dbReference type="NCBI Taxonomy" id="308745"/>
    <lineage>
        <taxon>Eukaryota</taxon>
        <taxon>Fungi</taxon>
        <taxon>Dikarya</taxon>
        <taxon>Ascomycota</taxon>
        <taxon>Pezizomycotina</taxon>
        <taxon>Eurotiomycetes</taxon>
        <taxon>Eurotiomycetidae</taxon>
        <taxon>Eurotiales</taxon>
        <taxon>Aspergillaceae</taxon>
        <taxon>Aspergillus</taxon>
        <taxon>Aspergillus subgen. Nidulantes</taxon>
    </lineage>
</organism>
<dbReference type="InterPro" id="IPR052450">
    <property type="entry name" value="TRBD-Containing_Protein"/>
</dbReference>
<feature type="compositionally biased region" description="Basic and acidic residues" evidence="2">
    <location>
        <begin position="10"/>
        <end position="21"/>
    </location>
</feature>
<feature type="compositionally biased region" description="Basic and acidic residues" evidence="2">
    <location>
        <begin position="262"/>
        <end position="280"/>
    </location>
</feature>
<keyword evidence="1" id="KW-0539">Nucleus</keyword>
<feature type="compositionally biased region" description="Polar residues" evidence="2">
    <location>
        <begin position="53"/>
        <end position="63"/>
    </location>
</feature>
<dbReference type="PANTHER" id="PTHR46734:SF1">
    <property type="entry name" value="TELOMERIC REPEAT-BINDING FACTOR 1"/>
    <property type="match status" value="1"/>
</dbReference>
<dbReference type="EMBL" id="JZBS01002491">
    <property type="protein sequence ID" value="KKK18475.1"/>
    <property type="molecule type" value="Genomic_DNA"/>
</dbReference>
<reference evidence="4 5" key="1">
    <citation type="submission" date="2015-02" db="EMBL/GenBank/DDBJ databases">
        <title>Draft Genome Sequences of Two Closely-Related Aflatoxigenic Aspergillus Species Obtained from the Cote d'Ivoire.</title>
        <authorList>
            <person name="Moore G.G."/>
            <person name="Beltz S.B."/>
            <person name="Mack B.M."/>
        </authorList>
    </citation>
    <scope>NUCLEOTIDE SEQUENCE [LARGE SCALE GENOMIC DNA]</scope>
    <source>
        <strain evidence="4 5">SRRC1468</strain>
    </source>
</reference>
<feature type="domain" description="Myb-like" evidence="3">
    <location>
        <begin position="287"/>
        <end position="339"/>
    </location>
</feature>
<dbReference type="STRING" id="308745.A0A0F8WL67"/>
<sequence length="636" mass="69856">MDSNGTFARSFDESLTRELPHPRIAPLREPVSSRILSVPLPLEPNASGVRDPNSISKTSNSARNLPPRNEQSPEVPEGTSAARSKKNDFSADPLLEPPPRPILPAFVNLRALERFPYSSFDDDGLHSRKRRRVDVHGDSFGEHLQLPIPQTQKEQRPPPFGPFAILNGLNEPPPNAALLPPIEAGSITQLLTKPSRDSILVEPTLLVTIPISDSQTGERREGRIEDILATPIVEKLAEPDNASLENTILTNSRTHQPNADKSQPDVEKEPPSAEKCDEPISPKTRGRSRKNLRKWTDEETIALLRGVVKCGIGNWTAILAQPELKFNRRSASNLKDRFRVCCPWAYRASDPNEATRQLRDALTSSLSRTETDGLSGSGGKLRLPQPQSTDSESRSIVKGSNFSGNDCSSSSFSSTNEAGPESPKSRSRISSSFKTTPILSSKSRSALVSLGIPEPHFATKSRRRSRRLFTASEDEALLKGYAVHGFQWTLIQQDKRLNLDHRRATDLRDRFRTKFPHAYRDGGSVNGRNLHTETKDAILKDGSTRPPGNKQSPLDLDRMPSDDRPEKSSKLDQAPTGVVDTALPSPVPPQGPPESSTAAPAGAFSFSLDENATNNASVDTSWTANTLPPLLWEDLT</sequence>
<feature type="region of interest" description="Disordered" evidence="2">
    <location>
        <begin position="250"/>
        <end position="291"/>
    </location>
</feature>
<dbReference type="Proteomes" id="UP000034291">
    <property type="component" value="Unassembled WGS sequence"/>
</dbReference>
<feature type="compositionally biased region" description="Basic and acidic residues" evidence="2">
    <location>
        <begin position="555"/>
        <end position="570"/>
    </location>
</feature>
<keyword evidence="5" id="KW-1185">Reference proteome</keyword>
<feature type="region of interest" description="Disordered" evidence="2">
    <location>
        <begin position="1"/>
        <end position="100"/>
    </location>
</feature>
<feature type="compositionally biased region" description="Polar residues" evidence="2">
    <location>
        <begin position="608"/>
        <end position="626"/>
    </location>
</feature>
<evidence type="ECO:0000256" key="2">
    <source>
        <dbReference type="SAM" id="MobiDB-lite"/>
    </source>
</evidence>
<dbReference type="Gene3D" id="1.10.246.220">
    <property type="match status" value="2"/>
</dbReference>
<evidence type="ECO:0000313" key="4">
    <source>
        <dbReference type="EMBL" id="KKK18475.1"/>
    </source>
</evidence>
<evidence type="ECO:0000313" key="5">
    <source>
        <dbReference type="Proteomes" id="UP000034291"/>
    </source>
</evidence>
<dbReference type="CDD" id="cd11660">
    <property type="entry name" value="SANT_TRF"/>
    <property type="match status" value="2"/>
</dbReference>
<accession>A0A0F8WL67</accession>
<evidence type="ECO:0000256" key="1">
    <source>
        <dbReference type="ARBA" id="ARBA00023242"/>
    </source>
</evidence>
<dbReference type="InterPro" id="IPR001005">
    <property type="entry name" value="SANT/Myb"/>
</dbReference>
<name>A0A0F8WL67_9EURO</name>
<feature type="compositionally biased region" description="Polar residues" evidence="2">
    <location>
        <begin position="250"/>
        <end position="261"/>
    </location>
</feature>
<dbReference type="AlphaFoldDB" id="A0A0F8WL67"/>
<proteinExistence type="predicted"/>
<gene>
    <name evidence="4" type="ORF">ARAM_001886</name>
</gene>
<dbReference type="Pfam" id="PF13921">
    <property type="entry name" value="Myb_DNA-bind_6"/>
    <property type="match status" value="1"/>
</dbReference>
<dbReference type="PANTHER" id="PTHR46734">
    <property type="entry name" value="TELOMERIC REPEAT-BINDING FACTOR 1 TERF1"/>
    <property type="match status" value="1"/>
</dbReference>
<dbReference type="OrthoDB" id="608866at2759"/>
<comment type="caution">
    <text evidence="4">The sequence shown here is derived from an EMBL/GenBank/DDBJ whole genome shotgun (WGS) entry which is preliminary data.</text>
</comment>
<dbReference type="SMART" id="SM00717">
    <property type="entry name" value="SANT"/>
    <property type="match status" value="2"/>
</dbReference>
<dbReference type="PROSITE" id="PS50090">
    <property type="entry name" value="MYB_LIKE"/>
    <property type="match status" value="1"/>
</dbReference>
<feature type="region of interest" description="Disordered" evidence="2">
    <location>
        <begin position="537"/>
        <end position="636"/>
    </location>
</feature>
<protein>
    <recommendedName>
        <fullName evidence="3">Myb-like domain-containing protein</fullName>
    </recommendedName>
</protein>
<evidence type="ECO:0000259" key="3">
    <source>
        <dbReference type="PROSITE" id="PS50090"/>
    </source>
</evidence>
<feature type="region of interest" description="Disordered" evidence="2">
    <location>
        <begin position="364"/>
        <end position="435"/>
    </location>
</feature>
<feature type="compositionally biased region" description="Polar residues" evidence="2">
    <location>
        <begin position="364"/>
        <end position="374"/>
    </location>
</feature>
<dbReference type="InterPro" id="IPR009057">
    <property type="entry name" value="Homeodomain-like_sf"/>
</dbReference>